<evidence type="ECO:0000256" key="3">
    <source>
        <dbReference type="ARBA" id="ARBA00023277"/>
    </source>
</evidence>
<evidence type="ECO:0000313" key="8">
    <source>
        <dbReference type="EMBL" id="MVW59260.1"/>
    </source>
</evidence>
<dbReference type="GO" id="GO:0016798">
    <property type="term" value="F:hydrolase activity, acting on glycosyl bonds"/>
    <property type="evidence" value="ECO:0007669"/>
    <property type="project" value="UniProtKB-KW"/>
</dbReference>
<evidence type="ECO:0000256" key="2">
    <source>
        <dbReference type="ARBA" id="ARBA00022801"/>
    </source>
</evidence>
<dbReference type="RefSeq" id="WP_160407460.1">
    <property type="nucleotide sequence ID" value="NZ_WSES01000002.1"/>
</dbReference>
<organism evidence="8 9">
    <name type="scientific">Massilia cellulosiltytica</name>
    <dbReference type="NCBI Taxonomy" id="2683234"/>
    <lineage>
        <taxon>Bacteria</taxon>
        <taxon>Pseudomonadati</taxon>
        <taxon>Pseudomonadota</taxon>
        <taxon>Betaproteobacteria</taxon>
        <taxon>Burkholderiales</taxon>
        <taxon>Oxalobacteraceae</taxon>
        <taxon>Telluria group</taxon>
        <taxon>Massilia</taxon>
    </lineage>
</organism>
<keyword evidence="5" id="KW-0624">Polysaccharide degradation</keyword>
<keyword evidence="1 7" id="KW-0732">Signal</keyword>
<accession>A0A7X3FWT4</accession>
<keyword evidence="3" id="KW-0119">Carbohydrate metabolism</keyword>
<sequence>MKLINATLLAAAALAVQQPAMAYSWGNVGIGGGGFVSAVIPSKTEANVVYARTDVGGAYRWDNASGRWVSLLDWVAEDQVGFLGVEALAVDPKNAANVYMTVGINYFNNGKTAVLRSSDYGRTFTVADVTSQFKAHGNGMGRQNGERLVVDPGSSNVLYAGTRQSGLFKSTNYGASWARVTALNVTTTPNDNGISLVLADPSSVSGGVAQRLLVGVSRYGSAGANLYRSDNGGASFSAIAGSPSGLMPQRAAFDGAGNVVITYANGAGPNGNGSGSEPMNSGQIWRYTISNGAWTNVTPSGVNAAFSGISVDPSNSQRLVASTINQYMQQGDSWGDHIYISTNGGASWTDVINRGFVRDNGGVPWINGKAIHWAGVAVFDPFNNKAVWVTSGNGIFKTANIDAVPTTWTFTVKGLEETVPLNINSIPGGPVLSAIGDYDGFLHYNIDTYTNPQFAPTMGTTTGLAVADANKSLAVRVGNKMYTSANGGVNWNQTNMNGTYGQVALSASGTVLLHNPSNSSTMYRSTNMGASWSTVGGLGVNNARPVADPANASKFYVYNPADGSFMISTDSGASFWKFNTLATWGSDVIRAAPGREGDIWVPLNWGGLARTTSSGWQFSNIANVTYCGAVGFGKAAAGASYPTVFIWGTIGGVTGVYRSTDAGQSWTRINDNAHQYGGPGNGRFVVGDMNTFGVVYMSTAGRGIVVGKP</sequence>
<evidence type="ECO:0000256" key="6">
    <source>
        <dbReference type="ARBA" id="ARBA00037986"/>
    </source>
</evidence>
<keyword evidence="2" id="KW-0378">Hydrolase</keyword>
<reference evidence="8 9" key="1">
    <citation type="submission" date="2019-12" db="EMBL/GenBank/DDBJ databases">
        <authorList>
            <person name="Li C."/>
            <person name="Zhao J."/>
        </authorList>
    </citation>
    <scope>NUCLEOTIDE SEQUENCE [LARGE SCALE GENOMIC DNA]</scope>
    <source>
        <strain evidence="8 9">NEAU-DD11</strain>
    </source>
</reference>
<dbReference type="Gene3D" id="2.130.10.10">
    <property type="entry name" value="YVTN repeat-like/Quinoprotein amine dehydrogenase"/>
    <property type="match status" value="2"/>
</dbReference>
<keyword evidence="9" id="KW-1185">Reference proteome</keyword>
<comment type="similarity">
    <text evidence="6">Belongs to the glycosyl hydrolase 74 family.</text>
</comment>
<dbReference type="InterPro" id="IPR015943">
    <property type="entry name" value="WD40/YVTN_repeat-like_dom_sf"/>
</dbReference>
<gene>
    <name evidence="8" type="ORF">GPY61_04895</name>
</gene>
<evidence type="ECO:0000313" key="9">
    <source>
        <dbReference type="Proteomes" id="UP000443353"/>
    </source>
</evidence>
<dbReference type="PANTHER" id="PTHR43739">
    <property type="entry name" value="XYLOGLUCANASE (EUROFUNG)"/>
    <property type="match status" value="1"/>
</dbReference>
<dbReference type="GO" id="GO:0000272">
    <property type="term" value="P:polysaccharide catabolic process"/>
    <property type="evidence" value="ECO:0007669"/>
    <property type="project" value="UniProtKB-KW"/>
</dbReference>
<evidence type="ECO:0000256" key="4">
    <source>
        <dbReference type="ARBA" id="ARBA00023295"/>
    </source>
</evidence>
<proteinExistence type="inferred from homology"/>
<dbReference type="PANTHER" id="PTHR43739:SF2">
    <property type="entry name" value="OLIGOXYLOGLUCAN-REDUCING END-SPECIFIC XYLOGLUCANASE-RELATED"/>
    <property type="match status" value="1"/>
</dbReference>
<dbReference type="SUPFAM" id="SSF110296">
    <property type="entry name" value="Oligoxyloglucan reducing end-specific cellobiohydrolase"/>
    <property type="match status" value="2"/>
</dbReference>
<name>A0A7X3FWT4_9BURK</name>
<feature type="chain" id="PRO_5030777831" evidence="7">
    <location>
        <begin position="23"/>
        <end position="709"/>
    </location>
</feature>
<evidence type="ECO:0000256" key="7">
    <source>
        <dbReference type="SAM" id="SignalP"/>
    </source>
</evidence>
<evidence type="ECO:0000256" key="5">
    <source>
        <dbReference type="ARBA" id="ARBA00023326"/>
    </source>
</evidence>
<dbReference type="EMBL" id="WSES01000002">
    <property type="protein sequence ID" value="MVW59260.1"/>
    <property type="molecule type" value="Genomic_DNA"/>
</dbReference>
<dbReference type="AlphaFoldDB" id="A0A7X3FWT4"/>
<evidence type="ECO:0000256" key="1">
    <source>
        <dbReference type="ARBA" id="ARBA00022729"/>
    </source>
</evidence>
<comment type="caution">
    <text evidence="8">The sequence shown here is derived from an EMBL/GenBank/DDBJ whole genome shotgun (WGS) entry which is preliminary data.</text>
</comment>
<dbReference type="Proteomes" id="UP000443353">
    <property type="component" value="Unassembled WGS sequence"/>
</dbReference>
<dbReference type="GO" id="GO:0010411">
    <property type="term" value="P:xyloglucan metabolic process"/>
    <property type="evidence" value="ECO:0007669"/>
    <property type="project" value="TreeGrafter"/>
</dbReference>
<feature type="signal peptide" evidence="7">
    <location>
        <begin position="1"/>
        <end position="22"/>
    </location>
</feature>
<dbReference type="InterPro" id="IPR052025">
    <property type="entry name" value="Xyloglucanase_GH74"/>
</dbReference>
<keyword evidence="4" id="KW-0326">Glycosidase</keyword>
<protein>
    <submittedName>
        <fullName evidence="8">Exo-alpha-sialidase</fullName>
    </submittedName>
</protein>